<dbReference type="GO" id="GO:0005840">
    <property type="term" value="C:ribosome"/>
    <property type="evidence" value="ECO:0007669"/>
    <property type="project" value="UniProtKB-KW"/>
</dbReference>
<reference evidence="2 3" key="1">
    <citation type="journal article" date="2013" name="BMC Genomics">
        <title>Genome sequencing and comparative genomics of honey bee microsporidia, Nosema apis reveal novel insights into host-parasite interactions.</title>
        <authorList>
            <person name="Chen Yp."/>
            <person name="Pettis J.S."/>
            <person name="Zhao Y."/>
            <person name="Liu X."/>
            <person name="Tallon L.J."/>
            <person name="Sadzewicz L.D."/>
            <person name="Li R."/>
            <person name="Zheng H."/>
            <person name="Huang S."/>
            <person name="Zhang X."/>
            <person name="Hamilton M.C."/>
            <person name="Pernal S.F."/>
            <person name="Melathopoulos A.P."/>
            <person name="Yan X."/>
            <person name="Evans J.D."/>
        </authorList>
    </citation>
    <scope>NUCLEOTIDE SEQUENCE [LARGE SCALE GENOMIC DNA]</scope>
    <source>
        <strain evidence="2 3">BRL 01</strain>
    </source>
</reference>
<keyword evidence="3" id="KW-1185">Reference proteome</keyword>
<keyword evidence="2" id="KW-0689">Ribosomal protein</keyword>
<gene>
    <name evidence="2" type="ORF">NAPIS_ORF01630</name>
</gene>
<dbReference type="OrthoDB" id="1227494at2759"/>
<evidence type="ECO:0000313" key="2">
    <source>
        <dbReference type="EMBL" id="EQB60787.1"/>
    </source>
</evidence>
<dbReference type="AlphaFoldDB" id="T0KZS3"/>
<sequence length="105" mass="11695">MDLISCEQLIRLAGLQRTPENFKKIYNAINADLCEDSLDVFLKKIESSSVEEIINKGSEIISSLSVSVSAPSQAPVQVEETKPEVKEEEEEVPEVSLFGDDDDFF</sequence>
<dbReference type="VEuPathDB" id="MicrosporidiaDB:NAPIS_ORF01630"/>
<feature type="compositionally biased region" description="Acidic residues" evidence="1">
    <location>
        <begin position="86"/>
        <end position="105"/>
    </location>
</feature>
<feature type="region of interest" description="Disordered" evidence="1">
    <location>
        <begin position="72"/>
        <end position="105"/>
    </location>
</feature>
<proteinExistence type="predicted"/>
<organism evidence="2 3">
    <name type="scientific">Vairimorpha apis BRL 01</name>
    <dbReference type="NCBI Taxonomy" id="1037528"/>
    <lineage>
        <taxon>Eukaryota</taxon>
        <taxon>Fungi</taxon>
        <taxon>Fungi incertae sedis</taxon>
        <taxon>Microsporidia</taxon>
        <taxon>Nosematidae</taxon>
        <taxon>Vairimorpha</taxon>
    </lineage>
</organism>
<protein>
    <submittedName>
        <fullName evidence="2">60s ribosomal protein p2</fullName>
    </submittedName>
</protein>
<dbReference type="HOGENOM" id="CLU_2237322_0_0_1"/>
<dbReference type="Proteomes" id="UP000053780">
    <property type="component" value="Unassembled WGS sequence"/>
</dbReference>
<dbReference type="Pfam" id="PF00428">
    <property type="entry name" value="Ribosomal_60s"/>
    <property type="match status" value="1"/>
</dbReference>
<evidence type="ECO:0000313" key="3">
    <source>
        <dbReference type="Proteomes" id="UP000053780"/>
    </source>
</evidence>
<dbReference type="EMBL" id="KE647234">
    <property type="protein sequence ID" value="EQB60787.1"/>
    <property type="molecule type" value="Genomic_DNA"/>
</dbReference>
<name>T0KZS3_9MICR</name>
<accession>T0KZS3</accession>
<evidence type="ECO:0000256" key="1">
    <source>
        <dbReference type="SAM" id="MobiDB-lite"/>
    </source>
</evidence>
<keyword evidence="2" id="KW-0687">Ribonucleoprotein</keyword>